<dbReference type="PANTHER" id="PTHR22602:SF0">
    <property type="entry name" value="TRANSFERASE CAF17, MITOCHONDRIAL-RELATED"/>
    <property type="match status" value="1"/>
</dbReference>
<evidence type="ECO:0000313" key="1">
    <source>
        <dbReference type="EMBL" id="GLP95529.1"/>
    </source>
</evidence>
<name>A0AA37VTS8_9GAMM</name>
<protein>
    <submittedName>
        <fullName evidence="1">tRNA-modifying protein YgfZ</fullName>
    </submittedName>
</protein>
<reference evidence="1" key="1">
    <citation type="journal article" date="2014" name="Int. J. Syst. Evol. Microbiol.">
        <title>Complete genome sequence of Corynebacterium casei LMG S-19264T (=DSM 44701T), isolated from a smear-ripened cheese.</title>
        <authorList>
            <consortium name="US DOE Joint Genome Institute (JGI-PGF)"/>
            <person name="Walter F."/>
            <person name="Albersmeier A."/>
            <person name="Kalinowski J."/>
            <person name="Ruckert C."/>
        </authorList>
    </citation>
    <scope>NUCLEOTIDE SEQUENCE</scope>
    <source>
        <strain evidence="1">NBRC 101628</strain>
    </source>
</reference>
<evidence type="ECO:0000313" key="2">
    <source>
        <dbReference type="Proteomes" id="UP001161422"/>
    </source>
</evidence>
<dbReference type="Proteomes" id="UP001161422">
    <property type="component" value="Unassembled WGS sequence"/>
</dbReference>
<gene>
    <name evidence="1" type="primary">ygfZ</name>
    <name evidence="1" type="ORF">GCM10007895_08350</name>
</gene>
<comment type="caution">
    <text evidence="1">The sequence shown here is derived from an EMBL/GenBank/DDBJ whole genome shotgun (WGS) entry which is preliminary data.</text>
</comment>
<dbReference type="AlphaFoldDB" id="A0AA37VTS8"/>
<dbReference type="InterPro" id="IPR029043">
    <property type="entry name" value="GcvT/YgfZ_C"/>
</dbReference>
<dbReference type="NCBIfam" id="TIGR03317">
    <property type="entry name" value="ygfZ_signature"/>
    <property type="match status" value="1"/>
</dbReference>
<dbReference type="Gene3D" id="2.40.30.160">
    <property type="match status" value="1"/>
</dbReference>
<proteinExistence type="predicted"/>
<reference evidence="1" key="2">
    <citation type="submission" date="2023-01" db="EMBL/GenBank/DDBJ databases">
        <title>Draft genome sequence of Paraferrimonas sedimenticola strain NBRC 101628.</title>
        <authorList>
            <person name="Sun Q."/>
            <person name="Mori K."/>
        </authorList>
    </citation>
    <scope>NUCLEOTIDE SEQUENCE</scope>
    <source>
        <strain evidence="1">NBRC 101628</strain>
    </source>
</reference>
<dbReference type="SUPFAM" id="SSF103025">
    <property type="entry name" value="Folate-binding domain"/>
    <property type="match status" value="1"/>
</dbReference>
<dbReference type="GO" id="GO:0016226">
    <property type="term" value="P:iron-sulfur cluster assembly"/>
    <property type="evidence" value="ECO:0007669"/>
    <property type="project" value="TreeGrafter"/>
</dbReference>
<organism evidence="1 2">
    <name type="scientific">Paraferrimonas sedimenticola</name>
    <dbReference type="NCBI Taxonomy" id="375674"/>
    <lineage>
        <taxon>Bacteria</taxon>
        <taxon>Pseudomonadati</taxon>
        <taxon>Pseudomonadota</taxon>
        <taxon>Gammaproteobacteria</taxon>
        <taxon>Alteromonadales</taxon>
        <taxon>Ferrimonadaceae</taxon>
        <taxon>Paraferrimonas</taxon>
    </lineage>
</organism>
<keyword evidence="2" id="KW-1185">Reference proteome</keyword>
<dbReference type="Gene3D" id="3.30.70.1400">
    <property type="entry name" value="Aminomethyltransferase beta-barrel domains"/>
    <property type="match status" value="1"/>
</dbReference>
<dbReference type="EMBL" id="BSNC01000003">
    <property type="protein sequence ID" value="GLP95529.1"/>
    <property type="molecule type" value="Genomic_DNA"/>
</dbReference>
<dbReference type="InterPro" id="IPR017703">
    <property type="entry name" value="YgfZ/GCV_T_CS"/>
</dbReference>
<dbReference type="PANTHER" id="PTHR22602">
    <property type="entry name" value="TRANSFERASE CAF17, MITOCHONDRIAL-RELATED"/>
    <property type="match status" value="1"/>
</dbReference>
<dbReference type="InterPro" id="IPR045179">
    <property type="entry name" value="YgfZ/GcvT"/>
</dbReference>
<sequence>MSQAYQIHSLDHLSLIRVEGADTFSFLQSQVTCDVVALEDGGVCWGGHCDPKGKLLAPFRIVRQGDGALLLLPNSVASDDLAQIQKYAVFNKVEFQHDDEVAMAAVTGDVDAFISEHGQSFDGQSALLNDTTFVRQDHGLLVIGPLAATLTATSPFIAHEIEAGLPLLANEHMGQYIPQMFNLQAIGGISFEKGCYLGQETVARIHYRGGLKRRLFVLKGEAKSTVSPATGLQLDSGRRAGEIVAVAQSGEQVSLLAIMSIDADESANYQVADIDSQLQVQALPYSLNEGQS</sequence>
<dbReference type="RefSeq" id="WP_095505529.1">
    <property type="nucleotide sequence ID" value="NZ_BSNC01000003.1"/>
</dbReference>
<dbReference type="SUPFAM" id="SSF101790">
    <property type="entry name" value="Aminomethyltransferase beta-barrel domain"/>
    <property type="match status" value="1"/>
</dbReference>
<dbReference type="PIRSF" id="PIRSF006487">
    <property type="entry name" value="GcvT"/>
    <property type="match status" value="1"/>
</dbReference>
<accession>A0AA37VTS8</accession>